<comment type="caution">
    <text evidence="1">The sequence shown here is derived from an EMBL/GenBank/DDBJ whole genome shotgun (WGS) entry which is preliminary data.</text>
</comment>
<dbReference type="Proteomes" id="UP001627154">
    <property type="component" value="Unassembled WGS sequence"/>
</dbReference>
<accession>A0ABD2XPL0</accession>
<dbReference type="AlphaFoldDB" id="A0ABD2XPL0"/>
<name>A0ABD2XPL0_9HYME</name>
<evidence type="ECO:0000313" key="1">
    <source>
        <dbReference type="EMBL" id="KAL3407237.1"/>
    </source>
</evidence>
<gene>
    <name evidence="1" type="ORF">TKK_000521</name>
</gene>
<organism evidence="1 2">
    <name type="scientific">Trichogramma kaykai</name>
    <dbReference type="NCBI Taxonomy" id="54128"/>
    <lineage>
        <taxon>Eukaryota</taxon>
        <taxon>Metazoa</taxon>
        <taxon>Ecdysozoa</taxon>
        <taxon>Arthropoda</taxon>
        <taxon>Hexapoda</taxon>
        <taxon>Insecta</taxon>
        <taxon>Pterygota</taxon>
        <taxon>Neoptera</taxon>
        <taxon>Endopterygota</taxon>
        <taxon>Hymenoptera</taxon>
        <taxon>Apocrita</taxon>
        <taxon>Proctotrupomorpha</taxon>
        <taxon>Chalcidoidea</taxon>
        <taxon>Trichogrammatidae</taxon>
        <taxon>Trichogramma</taxon>
    </lineage>
</organism>
<proteinExistence type="predicted"/>
<dbReference type="EMBL" id="JBJJXI010000011">
    <property type="protein sequence ID" value="KAL3407237.1"/>
    <property type="molecule type" value="Genomic_DNA"/>
</dbReference>
<protein>
    <submittedName>
        <fullName evidence="1">Uncharacterized protein</fullName>
    </submittedName>
</protein>
<evidence type="ECO:0000313" key="2">
    <source>
        <dbReference type="Proteomes" id="UP001627154"/>
    </source>
</evidence>
<sequence length="332" mass="38905">MRDFLRQRTISRSQVANTVSAYGTVRATNQIYVRAKTRRRKHKIHNISHLSFPRKVREAQILLPDIVAFCIFYEHISQRYSRRPLRLYIRQKYPDPRMSRDEHLKHDLVVHRMRSCRATRAKIGPILHQHACTKRIARFFFFFLSTYMCNHVCNKEIDDLFHVRSPPTQSNNDGNQVFLICIRIIKSSINVRYVCTYAGERQNHSPILIPYRNMNLKPDASRGSDAAFIFVLYINVCVQAIGCYWLRNVICARGHEGGGKASAVPKRSSRRRHELIYIISTTRSYVTPRRTISLTAYEVRQEKTAREKDISKSGYIDCTTSTCTRMNRYIRV</sequence>
<keyword evidence="2" id="KW-1185">Reference proteome</keyword>
<reference evidence="1 2" key="1">
    <citation type="journal article" date="2024" name="bioRxiv">
        <title>A reference genome for Trichogramma kaykai: A tiny desert-dwelling parasitoid wasp with competing sex-ratio distorters.</title>
        <authorList>
            <person name="Culotta J."/>
            <person name="Lindsey A.R."/>
        </authorList>
    </citation>
    <scope>NUCLEOTIDE SEQUENCE [LARGE SCALE GENOMIC DNA]</scope>
    <source>
        <strain evidence="1 2">KSX58</strain>
    </source>
</reference>